<feature type="non-terminal residue" evidence="2">
    <location>
        <position position="1"/>
    </location>
</feature>
<keyword evidence="3" id="KW-1185">Reference proteome</keyword>
<accession>A0A392P777</accession>
<proteinExistence type="predicted"/>
<dbReference type="AlphaFoldDB" id="A0A392P777"/>
<dbReference type="Proteomes" id="UP000265520">
    <property type="component" value="Unassembled WGS sequence"/>
</dbReference>
<organism evidence="2 3">
    <name type="scientific">Trifolium medium</name>
    <dbReference type="NCBI Taxonomy" id="97028"/>
    <lineage>
        <taxon>Eukaryota</taxon>
        <taxon>Viridiplantae</taxon>
        <taxon>Streptophyta</taxon>
        <taxon>Embryophyta</taxon>
        <taxon>Tracheophyta</taxon>
        <taxon>Spermatophyta</taxon>
        <taxon>Magnoliopsida</taxon>
        <taxon>eudicotyledons</taxon>
        <taxon>Gunneridae</taxon>
        <taxon>Pentapetalae</taxon>
        <taxon>rosids</taxon>
        <taxon>fabids</taxon>
        <taxon>Fabales</taxon>
        <taxon>Fabaceae</taxon>
        <taxon>Papilionoideae</taxon>
        <taxon>50 kb inversion clade</taxon>
        <taxon>NPAAA clade</taxon>
        <taxon>Hologalegina</taxon>
        <taxon>IRL clade</taxon>
        <taxon>Trifolieae</taxon>
        <taxon>Trifolium</taxon>
    </lineage>
</organism>
<sequence length="49" mass="5326">TPSLSDMISPIVGDVMNLENKVFGEEHEEEEVVADSIPLENQDTSIAVP</sequence>
<feature type="compositionally biased region" description="Polar residues" evidence="1">
    <location>
        <begin position="39"/>
        <end position="49"/>
    </location>
</feature>
<evidence type="ECO:0000313" key="2">
    <source>
        <dbReference type="EMBL" id="MCI07918.1"/>
    </source>
</evidence>
<protein>
    <submittedName>
        <fullName evidence="2">Uncharacterized protein</fullName>
    </submittedName>
</protein>
<evidence type="ECO:0000313" key="3">
    <source>
        <dbReference type="Proteomes" id="UP000265520"/>
    </source>
</evidence>
<evidence type="ECO:0000256" key="1">
    <source>
        <dbReference type="SAM" id="MobiDB-lite"/>
    </source>
</evidence>
<reference evidence="2 3" key="1">
    <citation type="journal article" date="2018" name="Front. Plant Sci.">
        <title>Red Clover (Trifolium pratense) and Zigzag Clover (T. medium) - A Picture of Genomic Similarities and Differences.</title>
        <authorList>
            <person name="Dluhosova J."/>
            <person name="Istvanek J."/>
            <person name="Nedelnik J."/>
            <person name="Repkova J."/>
        </authorList>
    </citation>
    <scope>NUCLEOTIDE SEQUENCE [LARGE SCALE GENOMIC DNA]</scope>
    <source>
        <strain evidence="3">cv. 10/8</strain>
        <tissue evidence="2">Leaf</tissue>
    </source>
</reference>
<feature type="region of interest" description="Disordered" evidence="1">
    <location>
        <begin position="30"/>
        <end position="49"/>
    </location>
</feature>
<comment type="caution">
    <text evidence="2">The sequence shown here is derived from an EMBL/GenBank/DDBJ whole genome shotgun (WGS) entry which is preliminary data.</text>
</comment>
<name>A0A392P777_9FABA</name>
<dbReference type="EMBL" id="LXQA010067148">
    <property type="protein sequence ID" value="MCI07918.1"/>
    <property type="molecule type" value="Genomic_DNA"/>
</dbReference>